<feature type="domain" description="Cation efflux protein cytoplasmic" evidence="9">
    <location>
        <begin position="220"/>
        <end position="296"/>
    </location>
</feature>
<dbReference type="Gene3D" id="3.30.70.1350">
    <property type="entry name" value="Cation efflux protein, cytoplasmic domain"/>
    <property type="match status" value="1"/>
</dbReference>
<keyword evidence="6 7" id="KW-0472">Membrane</keyword>
<keyword evidence="3" id="KW-0813">Transport</keyword>
<evidence type="ECO:0000313" key="11">
    <source>
        <dbReference type="Proteomes" id="UP000004754"/>
    </source>
</evidence>
<dbReference type="OrthoDB" id="9806522at2"/>
<gene>
    <name evidence="10" type="ORF">HMP0721_2245</name>
</gene>
<keyword evidence="4 7" id="KW-0812">Transmembrane</keyword>
<protein>
    <submittedName>
        <fullName evidence="10">Cation diffusion facilitator family transporter</fullName>
    </submittedName>
</protein>
<keyword evidence="11" id="KW-1185">Reference proteome</keyword>
<comment type="subcellular location">
    <subcellularLocation>
        <location evidence="1">Membrane</location>
        <topology evidence="1">Multi-pass membrane protein</topology>
    </subcellularLocation>
</comment>
<dbReference type="NCBIfam" id="TIGR01297">
    <property type="entry name" value="CDF"/>
    <property type="match status" value="1"/>
</dbReference>
<dbReference type="FunFam" id="1.20.1510.10:FF:000006">
    <property type="entry name" value="Divalent cation efflux transporter"/>
    <property type="match status" value="1"/>
</dbReference>
<evidence type="ECO:0000259" key="9">
    <source>
        <dbReference type="Pfam" id="PF16916"/>
    </source>
</evidence>
<dbReference type="PANTHER" id="PTHR43840:SF15">
    <property type="entry name" value="MITOCHONDRIAL METAL TRANSPORTER 1-RELATED"/>
    <property type="match status" value="1"/>
</dbReference>
<dbReference type="Pfam" id="PF16916">
    <property type="entry name" value="ZT_dimer"/>
    <property type="match status" value="1"/>
</dbReference>
<dbReference type="InterPro" id="IPR036837">
    <property type="entry name" value="Cation_efflux_CTD_sf"/>
</dbReference>
<accession>E6MJR0</accession>
<comment type="caution">
    <text evidence="10">The sequence shown here is derived from an EMBL/GenBank/DDBJ whole genome shotgun (WGS) entry which is preliminary data.</text>
</comment>
<evidence type="ECO:0000256" key="5">
    <source>
        <dbReference type="ARBA" id="ARBA00022989"/>
    </source>
</evidence>
<feature type="domain" description="Cation efflux protein transmembrane" evidence="8">
    <location>
        <begin position="22"/>
        <end position="213"/>
    </location>
</feature>
<evidence type="ECO:0000256" key="4">
    <source>
        <dbReference type="ARBA" id="ARBA00022692"/>
    </source>
</evidence>
<evidence type="ECO:0000259" key="8">
    <source>
        <dbReference type="Pfam" id="PF01545"/>
    </source>
</evidence>
<dbReference type="Gene3D" id="1.20.1510.10">
    <property type="entry name" value="Cation efflux protein transmembrane domain"/>
    <property type="match status" value="1"/>
</dbReference>
<evidence type="ECO:0000256" key="1">
    <source>
        <dbReference type="ARBA" id="ARBA00004141"/>
    </source>
</evidence>
<feature type="transmembrane region" description="Helical" evidence="7">
    <location>
        <begin position="54"/>
        <end position="71"/>
    </location>
</feature>
<dbReference type="EMBL" id="AEQN01000029">
    <property type="protein sequence ID" value="EFV00683.1"/>
    <property type="molecule type" value="Genomic_DNA"/>
</dbReference>
<dbReference type="eggNOG" id="COG0053">
    <property type="taxonomic scope" value="Bacteria"/>
</dbReference>
<feature type="transmembrane region" description="Helical" evidence="7">
    <location>
        <begin position="91"/>
        <end position="110"/>
    </location>
</feature>
<dbReference type="Proteomes" id="UP000004754">
    <property type="component" value="Unassembled WGS sequence"/>
</dbReference>
<feature type="transmembrane region" description="Helical" evidence="7">
    <location>
        <begin position="122"/>
        <end position="144"/>
    </location>
</feature>
<dbReference type="GO" id="GO:0008324">
    <property type="term" value="F:monoatomic cation transmembrane transporter activity"/>
    <property type="evidence" value="ECO:0007669"/>
    <property type="project" value="InterPro"/>
</dbReference>
<dbReference type="Pfam" id="PF01545">
    <property type="entry name" value="Cation_efflux"/>
    <property type="match status" value="1"/>
</dbReference>
<sequence>MTATEKKQFRQQFKQTAMRVSTVSVVVNLLLSGLKFLAGVAAHSGAMISDGVHSASDVLSTIVVMVGVNIANKEKDAEHPYGHDRMESVAALALSAVLMVTGALIGWRGVQKMLDVRTVATPGMLAIAAAVVSIGVKEWLYWYTIRAAKRIRSGALKADAWHHRSDALSSIGALIGIAGARLGVPILEPIAQVVIALMVLKVAFDIAKDSVDRMIDRSVDQKTLDSIYRVVVHHPGVIRVDDLRSRTFGAGFYIDLEIAVDARLNLQDAHAIAESLHDQLENQYPMLKHCMVHVNPAEAVEISKK</sequence>
<dbReference type="InterPro" id="IPR058533">
    <property type="entry name" value="Cation_efflux_TM"/>
</dbReference>
<dbReference type="InterPro" id="IPR027469">
    <property type="entry name" value="Cation_efflux_TMD_sf"/>
</dbReference>
<dbReference type="InterPro" id="IPR002524">
    <property type="entry name" value="Cation_efflux"/>
</dbReference>
<dbReference type="STRING" id="887929.HMP0721_2245"/>
<dbReference type="SUPFAM" id="SSF160240">
    <property type="entry name" value="Cation efflux protein cytoplasmic domain-like"/>
    <property type="match status" value="1"/>
</dbReference>
<proteinExistence type="inferred from homology"/>
<dbReference type="InterPro" id="IPR050291">
    <property type="entry name" value="CDF_Transporter"/>
</dbReference>
<dbReference type="RefSeq" id="WP_006599667.1">
    <property type="nucleotide sequence ID" value="NZ_GL622359.1"/>
</dbReference>
<dbReference type="InterPro" id="IPR027470">
    <property type="entry name" value="Cation_efflux_CTD"/>
</dbReference>
<dbReference type="AlphaFoldDB" id="E6MJR0"/>
<name>E6MJR0_9FIRM</name>
<evidence type="ECO:0000313" key="10">
    <source>
        <dbReference type="EMBL" id="EFV00683.1"/>
    </source>
</evidence>
<dbReference type="SUPFAM" id="SSF161111">
    <property type="entry name" value="Cation efflux protein transmembrane domain-like"/>
    <property type="match status" value="1"/>
</dbReference>
<evidence type="ECO:0000256" key="7">
    <source>
        <dbReference type="SAM" id="Phobius"/>
    </source>
</evidence>
<dbReference type="PANTHER" id="PTHR43840">
    <property type="entry name" value="MITOCHONDRIAL METAL TRANSPORTER 1-RELATED"/>
    <property type="match status" value="1"/>
</dbReference>
<keyword evidence="5 7" id="KW-1133">Transmembrane helix</keyword>
<dbReference type="GO" id="GO:0016020">
    <property type="term" value="C:membrane"/>
    <property type="evidence" value="ECO:0007669"/>
    <property type="project" value="UniProtKB-SubCell"/>
</dbReference>
<evidence type="ECO:0000256" key="3">
    <source>
        <dbReference type="ARBA" id="ARBA00022448"/>
    </source>
</evidence>
<organism evidence="10 11">
    <name type="scientific">Pseudoramibacter alactolyticus ATCC 23263</name>
    <dbReference type="NCBI Taxonomy" id="887929"/>
    <lineage>
        <taxon>Bacteria</taxon>
        <taxon>Bacillati</taxon>
        <taxon>Bacillota</taxon>
        <taxon>Clostridia</taxon>
        <taxon>Eubacteriales</taxon>
        <taxon>Eubacteriaceae</taxon>
        <taxon>Pseudoramibacter</taxon>
    </lineage>
</organism>
<feature type="transmembrane region" description="Helical" evidence="7">
    <location>
        <begin position="20"/>
        <end position="42"/>
    </location>
</feature>
<dbReference type="HOGENOM" id="CLU_013430_3_6_9"/>
<evidence type="ECO:0000256" key="6">
    <source>
        <dbReference type="ARBA" id="ARBA00023136"/>
    </source>
</evidence>
<reference evidence="10 11" key="1">
    <citation type="submission" date="2010-12" db="EMBL/GenBank/DDBJ databases">
        <authorList>
            <person name="Muzny D."/>
            <person name="Qin X."/>
            <person name="Deng J."/>
            <person name="Jiang H."/>
            <person name="Liu Y."/>
            <person name="Qu J."/>
            <person name="Song X.-Z."/>
            <person name="Zhang L."/>
            <person name="Thornton R."/>
            <person name="Coyle M."/>
            <person name="Francisco L."/>
            <person name="Jackson L."/>
            <person name="Javaid M."/>
            <person name="Korchina V."/>
            <person name="Kovar C."/>
            <person name="Mata R."/>
            <person name="Mathew T."/>
            <person name="Ngo R."/>
            <person name="Nguyen L."/>
            <person name="Nguyen N."/>
            <person name="Okwuonu G."/>
            <person name="Ongeri F."/>
            <person name="Pham C."/>
            <person name="Simmons D."/>
            <person name="Wilczek-Boney K."/>
            <person name="Hale W."/>
            <person name="Jakkamsetti A."/>
            <person name="Pham P."/>
            <person name="Ruth R."/>
            <person name="San Lucas F."/>
            <person name="Warren J."/>
            <person name="Zhang J."/>
            <person name="Zhao Z."/>
            <person name="Zhou C."/>
            <person name="Zhu D."/>
            <person name="Lee S."/>
            <person name="Bess C."/>
            <person name="Blankenburg K."/>
            <person name="Forbes L."/>
            <person name="Fu Q."/>
            <person name="Gubbala S."/>
            <person name="Hirani K."/>
            <person name="Jayaseelan J.C."/>
            <person name="Lara F."/>
            <person name="Munidasa M."/>
            <person name="Palculict T."/>
            <person name="Patil S."/>
            <person name="Pu L.-L."/>
            <person name="Saada N."/>
            <person name="Tang L."/>
            <person name="Weissenberger G."/>
            <person name="Zhu Y."/>
            <person name="Hemphill L."/>
            <person name="Shang Y."/>
            <person name="Youmans B."/>
            <person name="Ayvaz T."/>
            <person name="Ross M."/>
            <person name="Santibanez J."/>
            <person name="Aqrawi P."/>
            <person name="Gross S."/>
            <person name="Joshi V."/>
            <person name="Fowler G."/>
            <person name="Nazareth L."/>
            <person name="Reid J."/>
            <person name="Worley K."/>
            <person name="Petrosino J."/>
            <person name="Highlander S."/>
            <person name="Gibbs R."/>
        </authorList>
    </citation>
    <scope>NUCLEOTIDE SEQUENCE [LARGE SCALE GENOMIC DNA]</scope>
    <source>
        <strain evidence="10 11">ATCC 23263</strain>
    </source>
</reference>
<evidence type="ECO:0000256" key="2">
    <source>
        <dbReference type="ARBA" id="ARBA00008114"/>
    </source>
</evidence>
<comment type="similarity">
    <text evidence="2">Belongs to the cation diffusion facilitator (CDF) transporter (TC 2.A.4) family.</text>
</comment>